<dbReference type="PANTHER" id="PTHR47618">
    <property type="entry name" value="BIFUNCTIONAL OLIGORIBONUCLEASE AND PAP PHOSPHATASE NRNA"/>
    <property type="match status" value="1"/>
</dbReference>
<dbReference type="Proteomes" id="UP001056035">
    <property type="component" value="Chromosome"/>
</dbReference>
<name>A0ABY5DPN9_9ACTN</name>
<dbReference type="Gene3D" id="3.90.1640.10">
    <property type="entry name" value="inorganic pyrophosphatase (n-terminal core)"/>
    <property type="match status" value="1"/>
</dbReference>
<dbReference type="RefSeq" id="WP_254569492.1">
    <property type="nucleotide sequence ID" value="NZ_CP098502.1"/>
</dbReference>
<reference evidence="3 4" key="1">
    <citation type="submission" date="2022-06" db="EMBL/GenBank/DDBJ databases">
        <title>Paraconexibacter antarcticus.</title>
        <authorList>
            <person name="Kim C.S."/>
        </authorList>
    </citation>
    <scope>NUCLEOTIDE SEQUENCE [LARGE SCALE GENOMIC DNA]</scope>
    <source>
        <strain evidence="3 4">02-257</strain>
    </source>
</reference>
<dbReference type="Gene3D" id="3.10.310.30">
    <property type="match status" value="1"/>
</dbReference>
<evidence type="ECO:0000259" key="2">
    <source>
        <dbReference type="Pfam" id="PF02272"/>
    </source>
</evidence>
<dbReference type="InterPro" id="IPR051319">
    <property type="entry name" value="Oligoribo/pAp-PDE_c-di-AMP_PDE"/>
</dbReference>
<evidence type="ECO:0000313" key="4">
    <source>
        <dbReference type="Proteomes" id="UP001056035"/>
    </source>
</evidence>
<dbReference type="Pfam" id="PF01368">
    <property type="entry name" value="DHH"/>
    <property type="match status" value="1"/>
</dbReference>
<evidence type="ECO:0000259" key="1">
    <source>
        <dbReference type="Pfam" id="PF01368"/>
    </source>
</evidence>
<dbReference type="InterPro" id="IPR001667">
    <property type="entry name" value="DDH_dom"/>
</dbReference>
<sequence>MSDSREAVLAEIRRQDRFILVTHEHPDGDALGSLVAMHEILLALGKDSVMFVAADEFPLPYEYRFFVFDGLVSQAPPDLAERTVIFLDCGNIDRNPLDEVKGEDARIVNIDHHHDNTRFGTIDHVVVDASCTAEIVWDLMRELGVSPTPTIADALYVGLVTDTGKFMYENTGERAHAMAGELIAAGVDVNAVYRRLYEEMPYSKLELLALGLANLSRHDDGRLTFTILHREDFLAAEAEESYAEGLIDHLRSVRGTKVAAVARELLAGADDPSGATRRKKVSLRATDGEVDVSVIARAGGGGGHRQAAGFTTELGDDELIAFLREQVALQLGPLAPV</sequence>
<feature type="domain" description="DDH" evidence="1">
    <location>
        <begin position="18"/>
        <end position="158"/>
    </location>
</feature>
<dbReference type="SUPFAM" id="SSF64182">
    <property type="entry name" value="DHH phosphoesterases"/>
    <property type="match status" value="1"/>
</dbReference>
<proteinExistence type="predicted"/>
<dbReference type="InterPro" id="IPR038763">
    <property type="entry name" value="DHH_sf"/>
</dbReference>
<accession>A0ABY5DPN9</accession>
<protein>
    <submittedName>
        <fullName evidence="3">DHH family phosphoesterase</fullName>
    </submittedName>
</protein>
<evidence type="ECO:0000313" key="3">
    <source>
        <dbReference type="EMBL" id="UTI62757.1"/>
    </source>
</evidence>
<gene>
    <name evidence="3" type="ORF">NBH00_15475</name>
</gene>
<dbReference type="EMBL" id="CP098502">
    <property type="protein sequence ID" value="UTI62757.1"/>
    <property type="molecule type" value="Genomic_DNA"/>
</dbReference>
<dbReference type="PANTHER" id="PTHR47618:SF1">
    <property type="entry name" value="BIFUNCTIONAL OLIGORIBONUCLEASE AND PAP PHOSPHATASE NRNA"/>
    <property type="match status" value="1"/>
</dbReference>
<organism evidence="3 4">
    <name type="scientific">Paraconexibacter antarcticus</name>
    <dbReference type="NCBI Taxonomy" id="2949664"/>
    <lineage>
        <taxon>Bacteria</taxon>
        <taxon>Bacillati</taxon>
        <taxon>Actinomycetota</taxon>
        <taxon>Thermoleophilia</taxon>
        <taxon>Solirubrobacterales</taxon>
        <taxon>Paraconexibacteraceae</taxon>
        <taxon>Paraconexibacter</taxon>
    </lineage>
</organism>
<dbReference type="Pfam" id="PF02272">
    <property type="entry name" value="DHHA1"/>
    <property type="match status" value="1"/>
</dbReference>
<dbReference type="InterPro" id="IPR003156">
    <property type="entry name" value="DHHA1_dom"/>
</dbReference>
<keyword evidence="4" id="KW-1185">Reference proteome</keyword>
<feature type="domain" description="DHHA1" evidence="2">
    <location>
        <begin position="242"/>
        <end position="321"/>
    </location>
</feature>